<protein>
    <submittedName>
        <fullName evidence="2">Uncharacterized protein</fullName>
    </submittedName>
</protein>
<feature type="signal peptide" evidence="1">
    <location>
        <begin position="1"/>
        <end position="23"/>
    </location>
</feature>
<name>A0AAE1NQL3_9EUCA</name>
<proteinExistence type="predicted"/>
<dbReference type="CDD" id="cd00117">
    <property type="entry name" value="TFP"/>
    <property type="match status" value="1"/>
</dbReference>
<reference evidence="2" key="1">
    <citation type="submission" date="2023-11" db="EMBL/GenBank/DDBJ databases">
        <title>Genome assemblies of two species of porcelain crab, Petrolisthes cinctipes and Petrolisthes manimaculis (Anomura: Porcellanidae).</title>
        <authorList>
            <person name="Angst P."/>
        </authorList>
    </citation>
    <scope>NUCLEOTIDE SEQUENCE</scope>
    <source>
        <strain evidence="2">PB745_02</strain>
        <tissue evidence="2">Gill</tissue>
    </source>
</reference>
<keyword evidence="1" id="KW-0732">Signal</keyword>
<feature type="chain" id="PRO_5042108179" evidence="1">
    <location>
        <begin position="24"/>
        <end position="175"/>
    </location>
</feature>
<dbReference type="Proteomes" id="UP001292094">
    <property type="component" value="Unassembled WGS sequence"/>
</dbReference>
<gene>
    <name evidence="2" type="ORF">Pmani_033599</name>
</gene>
<comment type="caution">
    <text evidence="2">The sequence shown here is derived from an EMBL/GenBank/DDBJ whole genome shotgun (WGS) entry which is preliminary data.</text>
</comment>
<evidence type="ECO:0000313" key="3">
    <source>
        <dbReference type="Proteomes" id="UP001292094"/>
    </source>
</evidence>
<organism evidence="2 3">
    <name type="scientific">Petrolisthes manimaculis</name>
    <dbReference type="NCBI Taxonomy" id="1843537"/>
    <lineage>
        <taxon>Eukaryota</taxon>
        <taxon>Metazoa</taxon>
        <taxon>Ecdysozoa</taxon>
        <taxon>Arthropoda</taxon>
        <taxon>Crustacea</taxon>
        <taxon>Multicrustacea</taxon>
        <taxon>Malacostraca</taxon>
        <taxon>Eumalacostraca</taxon>
        <taxon>Eucarida</taxon>
        <taxon>Decapoda</taxon>
        <taxon>Pleocyemata</taxon>
        <taxon>Anomura</taxon>
        <taxon>Galatheoidea</taxon>
        <taxon>Porcellanidae</taxon>
        <taxon>Petrolisthes</taxon>
    </lineage>
</organism>
<accession>A0AAE1NQL3</accession>
<evidence type="ECO:0000256" key="1">
    <source>
        <dbReference type="SAM" id="SignalP"/>
    </source>
</evidence>
<dbReference type="AlphaFoldDB" id="A0AAE1NQL3"/>
<sequence>MGYQHCLGRFILVVIAALTGVAGSNGGKLSVAAAVVAGGSQEPLSCWICSSQIQGNGCYNPLNQTSSFITNATRNCTLDEVFCTVNRTWYVVEGGAEEIDFSVNRDCARECLPDCIVIGDRTKIYSCMSCCTESFCNTGSSAASRTESSPTCVLLPYLMLATLLLLLPPLCSEFI</sequence>
<evidence type="ECO:0000313" key="2">
    <source>
        <dbReference type="EMBL" id="KAK4293726.1"/>
    </source>
</evidence>
<keyword evidence="3" id="KW-1185">Reference proteome</keyword>
<dbReference type="EMBL" id="JAWZYT010004472">
    <property type="protein sequence ID" value="KAK4293726.1"/>
    <property type="molecule type" value="Genomic_DNA"/>
</dbReference>